<feature type="compositionally biased region" description="Pro residues" evidence="1">
    <location>
        <begin position="762"/>
        <end position="774"/>
    </location>
</feature>
<keyword evidence="4" id="KW-1185">Reference proteome</keyword>
<evidence type="ECO:0000313" key="4">
    <source>
        <dbReference type="Proteomes" id="UP000054485"/>
    </source>
</evidence>
<evidence type="ECO:0000259" key="2">
    <source>
        <dbReference type="Pfam" id="PF25823"/>
    </source>
</evidence>
<sequence length="908" mass="97925">MSMRQLPLRVLYTVNSSPQYILARSPSSVQVTLCPSPSAANAQYGLAPLKACLNAICNSSPELLLDNSRDFSIYVLDPLESQTMPAPVDFSQSNGASTSVPQAAQPRGVAVALGLMSWALIADESDGVTVTGTITTLGTGLDAIEVVFALRETKHIQKSHLSDALKSWSQPLKTSHPDKSVAPAEPTNSEAPPSSQEQGKPLTKSADFPEVYIGPPKRGRGRPEGSKKKSKQSKSQKPHVWPAAPPFICAPLARPQQQQPEVAPVHNPTSLLALLSALSTGRDNTALLAALSTVDSTPSGSEPSPALLNALRDLLAAQSQNQQQPSHALQPITRNNQDDDIVILEKEHVDPTAFRRRVEREDSSNLTTTTADESETSPPRQRRTHIPSGGKENTYSSPVTRKRRLSDFMAEQENNKARRKHAHARTESGRKSGTFEVPQPTIPPCHPRTVRSDFDSSVSFEMTTSSLLFRPRSSPPRPMCRSISESQSSFAMPHSAHTPVKPVKNFVVPEWARTSTATRPKLSKEVEERIALMEQEKKKEKRAGRRTQRPGSWQQGARAPTELSAEDGYISSTIVHAPVKEATMPRLQSALSLSLPVFASDVSISSPFAPSSPVSDTPPVPSTPPRKTSVLRVTPRSLGPDGASPLFSPTPKSLWGSSAKTPHFPSHPCTPSRTGKKLAFSPIHLRTPSMKMSPLRLGLRPRSSLEWTNKSVEQPVDREEEDLLGKELDDALQGLDVPAMNQQDAADDVETGEDDDIKLPLSPLPPSSPLPPTSPLLLPSTDDPMDEFIDSTFFSDSDGILGDGSELPPSSISDWFSSDDDGGADIGELLALDESSGLDLEGSFSPNAFADMDFTEFWESLKPLLQASAGGEGEIPVNMDSGAAMDGVNVDPGKLAQEVQVLLSGCLM</sequence>
<evidence type="ECO:0000313" key="3">
    <source>
        <dbReference type="EMBL" id="KIK36934.1"/>
    </source>
</evidence>
<dbReference type="InterPro" id="IPR057725">
    <property type="entry name" value="Ams2-SPT21_N"/>
</dbReference>
<feature type="region of interest" description="Disordered" evidence="1">
    <location>
        <begin position="534"/>
        <end position="565"/>
    </location>
</feature>
<feature type="domain" description="Ams2/SPT21 N-terminal" evidence="2">
    <location>
        <begin position="2"/>
        <end position="82"/>
    </location>
</feature>
<feature type="compositionally biased region" description="Polar residues" evidence="1">
    <location>
        <begin position="186"/>
        <end position="198"/>
    </location>
</feature>
<evidence type="ECO:0000256" key="1">
    <source>
        <dbReference type="SAM" id="MobiDB-lite"/>
    </source>
</evidence>
<dbReference type="Pfam" id="PF25823">
    <property type="entry name" value="Ams2-SPT21_N"/>
    <property type="match status" value="1"/>
</dbReference>
<dbReference type="AlphaFoldDB" id="A0A0D0AFK9"/>
<gene>
    <name evidence="3" type="ORF">CY34DRAFT_485309</name>
</gene>
<dbReference type="EMBL" id="KN835487">
    <property type="protein sequence ID" value="KIK36934.1"/>
    <property type="molecule type" value="Genomic_DNA"/>
</dbReference>
<dbReference type="PANTHER" id="PTHR39147">
    <property type="entry name" value="PROTEIN SPT21"/>
    <property type="match status" value="1"/>
</dbReference>
<feature type="compositionally biased region" description="Basic residues" evidence="1">
    <location>
        <begin position="228"/>
        <end position="237"/>
    </location>
</feature>
<accession>A0A0D0AFK9</accession>
<dbReference type="Proteomes" id="UP000054485">
    <property type="component" value="Unassembled WGS sequence"/>
</dbReference>
<dbReference type="STRING" id="930992.A0A0D0AFK9"/>
<dbReference type="InterPro" id="IPR042403">
    <property type="entry name" value="Spt21/Ams2"/>
</dbReference>
<name>A0A0D0AFK9_9AGAM</name>
<dbReference type="HOGENOM" id="CLU_285852_0_0_1"/>
<reference evidence="4" key="2">
    <citation type="submission" date="2015-01" db="EMBL/GenBank/DDBJ databases">
        <title>Evolutionary Origins and Diversification of the Mycorrhizal Mutualists.</title>
        <authorList>
            <consortium name="DOE Joint Genome Institute"/>
            <consortium name="Mycorrhizal Genomics Consortium"/>
            <person name="Kohler A."/>
            <person name="Kuo A."/>
            <person name="Nagy L.G."/>
            <person name="Floudas D."/>
            <person name="Copeland A."/>
            <person name="Barry K.W."/>
            <person name="Cichocki N."/>
            <person name="Veneault-Fourrey C."/>
            <person name="LaButti K."/>
            <person name="Lindquist E.A."/>
            <person name="Lipzen A."/>
            <person name="Lundell T."/>
            <person name="Morin E."/>
            <person name="Murat C."/>
            <person name="Riley R."/>
            <person name="Ohm R."/>
            <person name="Sun H."/>
            <person name="Tunlid A."/>
            <person name="Henrissat B."/>
            <person name="Grigoriev I.V."/>
            <person name="Hibbett D.S."/>
            <person name="Martin F."/>
        </authorList>
    </citation>
    <scope>NUCLEOTIDE SEQUENCE [LARGE SCALE GENOMIC DNA]</scope>
    <source>
        <strain evidence="4">UH-Slu-Lm8-n1</strain>
    </source>
</reference>
<feature type="compositionally biased region" description="Basic residues" evidence="1">
    <location>
        <begin position="539"/>
        <end position="548"/>
    </location>
</feature>
<feature type="compositionally biased region" description="Polar residues" evidence="1">
    <location>
        <begin position="364"/>
        <end position="379"/>
    </location>
</feature>
<dbReference type="PANTHER" id="PTHR39147:SF1">
    <property type="entry name" value="PROTEIN SPT21"/>
    <property type="match status" value="1"/>
</dbReference>
<reference evidence="3 4" key="1">
    <citation type="submission" date="2014-04" db="EMBL/GenBank/DDBJ databases">
        <authorList>
            <consortium name="DOE Joint Genome Institute"/>
            <person name="Kuo A."/>
            <person name="Ruytinx J."/>
            <person name="Rineau F."/>
            <person name="Colpaert J."/>
            <person name="Kohler A."/>
            <person name="Nagy L.G."/>
            <person name="Floudas D."/>
            <person name="Copeland A."/>
            <person name="Barry K.W."/>
            <person name="Cichocki N."/>
            <person name="Veneault-Fourrey C."/>
            <person name="LaButti K."/>
            <person name="Lindquist E.A."/>
            <person name="Lipzen A."/>
            <person name="Lundell T."/>
            <person name="Morin E."/>
            <person name="Murat C."/>
            <person name="Sun H."/>
            <person name="Tunlid A."/>
            <person name="Henrissat B."/>
            <person name="Grigoriev I.V."/>
            <person name="Hibbett D.S."/>
            <person name="Martin F."/>
            <person name="Nordberg H.P."/>
            <person name="Cantor M.N."/>
            <person name="Hua S.X."/>
        </authorList>
    </citation>
    <scope>NUCLEOTIDE SEQUENCE [LARGE SCALE GENOMIC DNA]</scope>
    <source>
        <strain evidence="3 4">UH-Slu-Lm8-n1</strain>
    </source>
</reference>
<dbReference type="InParanoid" id="A0A0D0AFK9"/>
<feature type="region of interest" description="Disordered" evidence="1">
    <location>
        <begin position="653"/>
        <end position="675"/>
    </location>
</feature>
<feature type="region of interest" description="Disordered" evidence="1">
    <location>
        <begin position="353"/>
        <end position="451"/>
    </location>
</feature>
<feature type="region of interest" description="Disordered" evidence="1">
    <location>
        <begin position="746"/>
        <end position="782"/>
    </location>
</feature>
<dbReference type="OrthoDB" id="3199820at2759"/>
<feature type="region of interest" description="Disordered" evidence="1">
    <location>
        <begin position="607"/>
        <end position="630"/>
    </location>
</feature>
<proteinExistence type="predicted"/>
<feature type="region of interest" description="Disordered" evidence="1">
    <location>
        <begin position="170"/>
        <end position="246"/>
    </location>
</feature>
<protein>
    <recommendedName>
        <fullName evidence="2">Ams2/SPT21 N-terminal domain-containing protein</fullName>
    </recommendedName>
</protein>
<feature type="compositionally biased region" description="Acidic residues" evidence="1">
    <location>
        <begin position="746"/>
        <end position="756"/>
    </location>
</feature>
<organism evidence="3 4">
    <name type="scientific">Suillus luteus UH-Slu-Lm8-n1</name>
    <dbReference type="NCBI Taxonomy" id="930992"/>
    <lineage>
        <taxon>Eukaryota</taxon>
        <taxon>Fungi</taxon>
        <taxon>Dikarya</taxon>
        <taxon>Basidiomycota</taxon>
        <taxon>Agaricomycotina</taxon>
        <taxon>Agaricomycetes</taxon>
        <taxon>Agaricomycetidae</taxon>
        <taxon>Boletales</taxon>
        <taxon>Suillineae</taxon>
        <taxon>Suillaceae</taxon>
        <taxon>Suillus</taxon>
    </lineage>
</organism>